<dbReference type="SUPFAM" id="SSF48403">
    <property type="entry name" value="Ankyrin repeat"/>
    <property type="match status" value="1"/>
</dbReference>
<dbReference type="PANTHER" id="PTHR24126">
    <property type="entry name" value="ANKYRIN REPEAT, PH AND SEC7 DOMAIN CONTAINING PROTEIN SECG-RELATED"/>
    <property type="match status" value="1"/>
</dbReference>
<dbReference type="PANTHER" id="PTHR24126:SF14">
    <property type="entry name" value="ANK_REP_REGION DOMAIN-CONTAINING PROTEIN"/>
    <property type="match status" value="1"/>
</dbReference>
<proteinExistence type="predicted"/>
<evidence type="ECO:0000313" key="3">
    <source>
        <dbReference type="EMBL" id="GAG71671.1"/>
    </source>
</evidence>
<accession>X1BHY9</accession>
<dbReference type="Pfam" id="PF12796">
    <property type="entry name" value="Ank_2"/>
    <property type="match status" value="1"/>
</dbReference>
<organism evidence="3">
    <name type="scientific">marine sediment metagenome</name>
    <dbReference type="NCBI Taxonomy" id="412755"/>
    <lineage>
        <taxon>unclassified sequences</taxon>
        <taxon>metagenomes</taxon>
        <taxon>ecological metagenomes</taxon>
    </lineage>
</organism>
<dbReference type="InterPro" id="IPR002110">
    <property type="entry name" value="Ankyrin_rpt"/>
</dbReference>
<feature type="non-terminal residue" evidence="3">
    <location>
        <position position="98"/>
    </location>
</feature>
<sequence>MASWLYGTTIDFISKPFNSELRWFNAARYGIKASIFELISEDIDVNIQDDDGKTALILASFYGHQEVVEILIHNGVDVNIQSISGYTASALIYATLIR</sequence>
<dbReference type="EMBL" id="BART01006929">
    <property type="protein sequence ID" value="GAG71671.1"/>
    <property type="molecule type" value="Genomic_DNA"/>
</dbReference>
<comment type="caution">
    <text evidence="3">The sequence shown here is derived from an EMBL/GenBank/DDBJ whole genome shotgun (WGS) entry which is preliminary data.</text>
</comment>
<keyword evidence="2" id="KW-0040">ANK repeat</keyword>
<dbReference type="SMART" id="SM00248">
    <property type="entry name" value="ANK"/>
    <property type="match status" value="1"/>
</dbReference>
<name>X1BHY9_9ZZZZ</name>
<evidence type="ECO:0000256" key="2">
    <source>
        <dbReference type="ARBA" id="ARBA00023043"/>
    </source>
</evidence>
<dbReference type="InterPro" id="IPR036770">
    <property type="entry name" value="Ankyrin_rpt-contain_sf"/>
</dbReference>
<dbReference type="PROSITE" id="PS50088">
    <property type="entry name" value="ANK_REPEAT"/>
    <property type="match status" value="1"/>
</dbReference>
<protein>
    <submittedName>
        <fullName evidence="3">Uncharacterized protein</fullName>
    </submittedName>
</protein>
<gene>
    <name evidence="3" type="ORF">S01H4_15806</name>
</gene>
<evidence type="ECO:0000256" key="1">
    <source>
        <dbReference type="ARBA" id="ARBA00022737"/>
    </source>
</evidence>
<keyword evidence="1" id="KW-0677">Repeat</keyword>
<dbReference type="PROSITE" id="PS50297">
    <property type="entry name" value="ANK_REP_REGION"/>
    <property type="match status" value="1"/>
</dbReference>
<reference evidence="3" key="1">
    <citation type="journal article" date="2014" name="Front. Microbiol.">
        <title>High frequency of phylogenetically diverse reductive dehalogenase-homologous genes in deep subseafloor sedimentary metagenomes.</title>
        <authorList>
            <person name="Kawai M."/>
            <person name="Futagami T."/>
            <person name="Toyoda A."/>
            <person name="Takaki Y."/>
            <person name="Nishi S."/>
            <person name="Hori S."/>
            <person name="Arai W."/>
            <person name="Tsubouchi T."/>
            <person name="Morono Y."/>
            <person name="Uchiyama I."/>
            <person name="Ito T."/>
            <person name="Fujiyama A."/>
            <person name="Inagaki F."/>
            <person name="Takami H."/>
        </authorList>
    </citation>
    <scope>NUCLEOTIDE SEQUENCE</scope>
    <source>
        <strain evidence="3">Expedition CK06-06</strain>
    </source>
</reference>
<dbReference type="AlphaFoldDB" id="X1BHY9"/>
<dbReference type="Gene3D" id="1.25.40.20">
    <property type="entry name" value="Ankyrin repeat-containing domain"/>
    <property type="match status" value="1"/>
</dbReference>